<dbReference type="OrthoDB" id="4502478at2759"/>
<feature type="region of interest" description="Disordered" evidence="1">
    <location>
        <begin position="434"/>
        <end position="564"/>
    </location>
</feature>
<protein>
    <submittedName>
        <fullName evidence="2">Uncharacterized protein</fullName>
    </submittedName>
</protein>
<dbReference type="EMBL" id="ML978125">
    <property type="protein sequence ID" value="KAF2099518.1"/>
    <property type="molecule type" value="Genomic_DNA"/>
</dbReference>
<evidence type="ECO:0000313" key="2">
    <source>
        <dbReference type="EMBL" id="KAF2099518.1"/>
    </source>
</evidence>
<reference evidence="2" key="1">
    <citation type="journal article" date="2020" name="Stud. Mycol.">
        <title>101 Dothideomycetes genomes: a test case for predicting lifestyles and emergence of pathogens.</title>
        <authorList>
            <person name="Haridas S."/>
            <person name="Albert R."/>
            <person name="Binder M."/>
            <person name="Bloem J."/>
            <person name="Labutti K."/>
            <person name="Salamov A."/>
            <person name="Andreopoulos B."/>
            <person name="Baker S."/>
            <person name="Barry K."/>
            <person name="Bills G."/>
            <person name="Bluhm B."/>
            <person name="Cannon C."/>
            <person name="Castanera R."/>
            <person name="Culley D."/>
            <person name="Daum C."/>
            <person name="Ezra D."/>
            <person name="Gonzalez J."/>
            <person name="Henrissat B."/>
            <person name="Kuo A."/>
            <person name="Liang C."/>
            <person name="Lipzen A."/>
            <person name="Lutzoni F."/>
            <person name="Magnuson J."/>
            <person name="Mondo S."/>
            <person name="Nolan M."/>
            <person name="Ohm R."/>
            <person name="Pangilinan J."/>
            <person name="Park H.-J."/>
            <person name="Ramirez L."/>
            <person name="Alfaro M."/>
            <person name="Sun H."/>
            <person name="Tritt A."/>
            <person name="Yoshinaga Y."/>
            <person name="Zwiers L.-H."/>
            <person name="Turgeon B."/>
            <person name="Goodwin S."/>
            <person name="Spatafora J."/>
            <person name="Crous P."/>
            <person name="Grigoriev I."/>
        </authorList>
    </citation>
    <scope>NUCLEOTIDE SEQUENCE</scope>
    <source>
        <strain evidence="2">CBS 133067</strain>
    </source>
</reference>
<feature type="compositionally biased region" description="Basic and acidic residues" evidence="1">
    <location>
        <begin position="483"/>
        <end position="493"/>
    </location>
</feature>
<feature type="compositionally biased region" description="Polar residues" evidence="1">
    <location>
        <begin position="143"/>
        <end position="158"/>
    </location>
</feature>
<keyword evidence="3" id="KW-1185">Reference proteome</keyword>
<feature type="compositionally biased region" description="Basic and acidic residues" evidence="1">
    <location>
        <begin position="510"/>
        <end position="526"/>
    </location>
</feature>
<proteinExistence type="predicted"/>
<dbReference type="Proteomes" id="UP000799772">
    <property type="component" value="Unassembled WGS sequence"/>
</dbReference>
<feature type="compositionally biased region" description="Low complexity" evidence="1">
    <location>
        <begin position="697"/>
        <end position="714"/>
    </location>
</feature>
<feature type="compositionally biased region" description="Polar residues" evidence="1">
    <location>
        <begin position="444"/>
        <end position="464"/>
    </location>
</feature>
<sequence length="764" mass="85595">MFVSELPDGLPCSGREKLIPSCQDEKTMHIDLKLREDDTASEDDNLFKEFLAVNCRSHSPIDVAGDSVTDDATNPTNTAGVEMAPKVLPFRIYRRETSTAEGESDEAHTKGTREQGLPHDAQDMPGSQHPRMLLEQHHMERPPSSSEAHNVQNSQSGYSCGLAATTVTPPLQADRNDPDVSSHMQQATGPSVVFNNTHTLKGYHGSENCHGGLQDYHTQLQLLEEQNKIRNLLLAIQEKDSRFYPLPTPQSPQQTPQEPASYVPNLQQQMILNRILKAKLNNRERLMTQATPKQTNTDPKLLGLPLPSHPSRQQQLFQQQYNTQQQVQAQMQAQARAAHLEAQRRSGPTNFDQMAIQHVTPAMSNSADGNTCMPSMPHGPPSGIMAIQNLPQCQQKQPAIGQAHALQDYQMQMLLLEQQNKRRLLMARQEQDSVCASPFKPGDSCSTNQPEPIPQQCGSTEATKSQSSSSLHGPEMEDNCYESDDHTLDHESGPEMDIDEDRSPPPTPYKGDKDMIKRRETDHETSELMDIDECPSPPPSSQNAAKQELGQSAKPKPSIQPLPTLAQNRSKSDFFKHLGWSEDNPGHKRLYNLMKDEASEARKRLSGDRSNLNAEARDDSKVQPPYSSSHMTEMSLYNQVMTIWHSASPETKRVYDYGRAHAQGNVDNWIIRWVLWHVFRYRHTRNWGNNCRHARESSAGSAGSPPTSPTIGTSKPYRSSRGFYDPARDQAHGSLPYKPWRPDEKDDVADDQLRGEFQRSSGGH</sequence>
<name>A0A9P4IHR0_9PEZI</name>
<gene>
    <name evidence="2" type="ORF">NA57DRAFT_75018</name>
</gene>
<feature type="region of interest" description="Disordered" evidence="1">
    <location>
        <begin position="97"/>
        <end position="162"/>
    </location>
</feature>
<feature type="region of interest" description="Disordered" evidence="1">
    <location>
        <begin position="693"/>
        <end position="764"/>
    </location>
</feature>
<dbReference type="AlphaFoldDB" id="A0A9P4IHR0"/>
<accession>A0A9P4IHR0</accession>
<evidence type="ECO:0000256" key="1">
    <source>
        <dbReference type="SAM" id="MobiDB-lite"/>
    </source>
</evidence>
<feature type="compositionally biased region" description="Basic and acidic residues" evidence="1">
    <location>
        <begin position="105"/>
        <end position="122"/>
    </location>
</feature>
<organism evidence="2 3">
    <name type="scientific">Rhizodiscina lignyota</name>
    <dbReference type="NCBI Taxonomy" id="1504668"/>
    <lineage>
        <taxon>Eukaryota</taxon>
        <taxon>Fungi</taxon>
        <taxon>Dikarya</taxon>
        <taxon>Ascomycota</taxon>
        <taxon>Pezizomycotina</taxon>
        <taxon>Dothideomycetes</taxon>
        <taxon>Pleosporomycetidae</taxon>
        <taxon>Aulographales</taxon>
        <taxon>Rhizodiscinaceae</taxon>
        <taxon>Rhizodiscina</taxon>
    </lineage>
</organism>
<evidence type="ECO:0000313" key="3">
    <source>
        <dbReference type="Proteomes" id="UP000799772"/>
    </source>
</evidence>
<feature type="region of interest" description="Disordered" evidence="1">
    <location>
        <begin position="601"/>
        <end position="629"/>
    </location>
</feature>
<comment type="caution">
    <text evidence="2">The sequence shown here is derived from an EMBL/GenBank/DDBJ whole genome shotgun (WGS) entry which is preliminary data.</text>
</comment>
<feature type="compositionally biased region" description="Basic and acidic residues" evidence="1">
    <location>
        <begin position="132"/>
        <end position="141"/>
    </location>
</feature>